<dbReference type="Proteomes" id="UP001161276">
    <property type="component" value="Unassembled WGS sequence"/>
</dbReference>
<gene>
    <name evidence="2" type="ORF">N5K24_12125</name>
</gene>
<dbReference type="AlphaFoldDB" id="A0AA42W9Q2"/>
<dbReference type="RefSeq" id="WP_280026869.1">
    <property type="nucleotide sequence ID" value="NZ_JAOCKG010000004.1"/>
</dbReference>
<accession>A0AA42W9Q2</accession>
<comment type="caution">
    <text evidence="2">The sequence shown here is derived from an EMBL/GenBank/DDBJ whole genome shotgun (WGS) entry which is preliminary data.</text>
</comment>
<protein>
    <submittedName>
        <fullName evidence="2">Phage tail assembly chaperone</fullName>
    </submittedName>
</protein>
<evidence type="ECO:0000313" key="2">
    <source>
        <dbReference type="EMBL" id="MDH2051150.1"/>
    </source>
</evidence>
<evidence type="ECO:0000259" key="1">
    <source>
        <dbReference type="Pfam" id="PF16778"/>
    </source>
</evidence>
<dbReference type="Gene3D" id="6.10.140.1310">
    <property type="match status" value="1"/>
</dbReference>
<name>A0AA42W9Q2_9BURK</name>
<organism evidence="2 3">
    <name type="scientific">Achromobacter marplatensis</name>
    <dbReference type="NCBI Taxonomy" id="470868"/>
    <lineage>
        <taxon>Bacteria</taxon>
        <taxon>Pseudomonadati</taxon>
        <taxon>Pseudomonadota</taxon>
        <taxon>Betaproteobacteria</taxon>
        <taxon>Burkholderiales</taxon>
        <taxon>Alcaligenaceae</taxon>
        <taxon>Achromobacter</taxon>
    </lineage>
</organism>
<dbReference type="InterPro" id="IPR031893">
    <property type="entry name" value="Phage_tail_APC"/>
</dbReference>
<evidence type="ECO:0000313" key="3">
    <source>
        <dbReference type="Proteomes" id="UP001161276"/>
    </source>
</evidence>
<dbReference type="Pfam" id="PF16778">
    <property type="entry name" value="Phage_tail_APC"/>
    <property type="match status" value="1"/>
</dbReference>
<feature type="domain" description="Phage tail assembly chaperone-like" evidence="1">
    <location>
        <begin position="60"/>
        <end position="117"/>
    </location>
</feature>
<dbReference type="EMBL" id="JAOCKG010000004">
    <property type="protein sequence ID" value="MDH2051150.1"/>
    <property type="molecule type" value="Genomic_DNA"/>
</dbReference>
<proteinExistence type="predicted"/>
<reference evidence="2" key="1">
    <citation type="submission" date="2022-09" db="EMBL/GenBank/DDBJ databases">
        <title>Intensive care unit water sources are persistently colonized with multi-drug resistant bacteria and are the site of extensive horizontal gene transfer of antibiotic resistance genes.</title>
        <authorList>
            <person name="Diorio-Toth L."/>
        </authorList>
    </citation>
    <scope>NUCLEOTIDE SEQUENCE</scope>
    <source>
        <strain evidence="2">GD03676</strain>
    </source>
</reference>
<sequence>MAFVWKSGGWYDKAPGGYEVEPQYKAELMAGQIVGYFIATAEDGRPYLERRPGPTDEQLAQSVRADRDELLRQTDWTQAGDVPLALRKSYRDYRQALRDMTGQEGFPRNVVFPEMPNEQQ</sequence>